<protein>
    <recommendedName>
        <fullName evidence="5">Glutamine amidotransferase domain-containing protein</fullName>
    </recommendedName>
</protein>
<dbReference type="PANTHER" id="PTHR37947">
    <property type="entry name" value="BLL2462 PROTEIN"/>
    <property type="match status" value="1"/>
</dbReference>
<keyword evidence="2" id="KW-0812">Transmembrane</keyword>
<name>A0ABT3GVU0_9RHOB</name>
<dbReference type="EMBL" id="JAPDFL010000001">
    <property type="protein sequence ID" value="MCW1931648.1"/>
    <property type="molecule type" value="Genomic_DNA"/>
</dbReference>
<dbReference type="SUPFAM" id="SSF52317">
    <property type="entry name" value="Class I glutamine amidotransferase-like"/>
    <property type="match status" value="1"/>
</dbReference>
<accession>A0ABT3GVU0</accession>
<comment type="caution">
    <text evidence="3">The sequence shown here is derived from an EMBL/GenBank/DDBJ whole genome shotgun (WGS) entry which is preliminary data.</text>
</comment>
<feature type="transmembrane region" description="Helical" evidence="2">
    <location>
        <begin position="38"/>
        <end position="57"/>
    </location>
</feature>
<keyword evidence="4" id="KW-1185">Reference proteome</keyword>
<evidence type="ECO:0000256" key="1">
    <source>
        <dbReference type="SAM" id="MobiDB-lite"/>
    </source>
</evidence>
<dbReference type="InterPro" id="IPR029062">
    <property type="entry name" value="Class_I_gatase-like"/>
</dbReference>
<dbReference type="RefSeq" id="WP_264507660.1">
    <property type="nucleotide sequence ID" value="NZ_JAPDFL010000001.1"/>
</dbReference>
<feature type="transmembrane region" description="Helical" evidence="2">
    <location>
        <begin position="12"/>
        <end position="31"/>
    </location>
</feature>
<proteinExistence type="predicted"/>
<reference evidence="3 4" key="1">
    <citation type="submission" date="2022-10" db="EMBL/GenBank/DDBJ databases">
        <title>Pararhodobacter sp. nov., isolated from marine algae.</title>
        <authorList>
            <person name="Choi B.J."/>
            <person name="Kim J.M."/>
            <person name="Lee J.K."/>
            <person name="Choi D.G."/>
            <person name="Jeon C.O."/>
        </authorList>
    </citation>
    <scope>NUCLEOTIDE SEQUENCE [LARGE SCALE GENOMIC DNA]</scope>
    <source>
        <strain evidence="3 4">ZQ420</strain>
    </source>
</reference>
<gene>
    <name evidence="3" type="ORF">OKW52_05080</name>
</gene>
<organism evidence="3 4">
    <name type="scientific">Pararhodobacter zhoushanensis</name>
    <dbReference type="NCBI Taxonomy" id="2479545"/>
    <lineage>
        <taxon>Bacteria</taxon>
        <taxon>Pseudomonadati</taxon>
        <taxon>Pseudomonadota</taxon>
        <taxon>Alphaproteobacteria</taxon>
        <taxon>Rhodobacterales</taxon>
        <taxon>Paracoccaceae</taxon>
        <taxon>Pararhodobacter</taxon>
    </lineage>
</organism>
<keyword evidence="2" id="KW-1133">Transmembrane helix</keyword>
<feature type="region of interest" description="Disordered" evidence="1">
    <location>
        <begin position="535"/>
        <end position="554"/>
    </location>
</feature>
<evidence type="ECO:0000256" key="2">
    <source>
        <dbReference type="SAM" id="Phobius"/>
    </source>
</evidence>
<dbReference type="PANTHER" id="PTHR37947:SF1">
    <property type="entry name" value="BLL2462 PROTEIN"/>
    <property type="match status" value="1"/>
</dbReference>
<evidence type="ECO:0000313" key="3">
    <source>
        <dbReference type="EMBL" id="MCW1931648.1"/>
    </source>
</evidence>
<dbReference type="Proteomes" id="UP001208938">
    <property type="component" value="Unassembled WGS sequence"/>
</dbReference>
<evidence type="ECO:0008006" key="5">
    <source>
        <dbReference type="Google" id="ProtNLM"/>
    </source>
</evidence>
<sequence length="689" mass="74679">MGAEVVFDPLLIWPVIAGLGAAALLVTALSLWRGLAGWAFRALGFALILTALANPSLQNEDRQALSDIALVLRDETGSNRLSDRQAQSEAAVTQLSAELARLGIEERVVSVADAPDNGGSTLNTALDAALADLPRDRLAGVFVVSDGLAHDAATTPPPAPVHLVQTGEAQDWDRRLIVRNAPAYGILGETMRLTLRIEDEGNVPEALSDRPVQVGFALNGEDLRYATAPVGEDMGLDLTLDRGGLNVLRFVLEPQDGELTDRNNAAVVQINGIRDRLRVLLVSGEPHTGQRTWRNLLKSDPSVDLVHFTILRPPDRQDGVPVNELSLIAFPTRELFVEKIDEFDLIIFDRYRRRGILPSSYFENIRRYVSEGGALLVVGGTELASAESIYHSPLGRILPGEPTARVFEQPFTPHLSEMGQRHPVTAGLDADYPPRAGSDAPSWGRWLRQIDLTPRGGAVVMQGVDERPLLILDHAGEGRVAILASDQAWLWDRGFEGGGPQAELLRRLAHWMMREPDLEEEALVAEADGQGLRITRRSLDDGPHGVTITGPDDSTVEVPLVETAPGRFTADWQGAEPGLYRLRSGEQETVAVLGTANPREYERVVAGGTPLAPLLDATRGGTAVIAAGLPALRLIDAGRQAYGRGWLGVTPRGAYVTTDLRLTPLLPAWAWLLLGVGFVLGGWLRESRR</sequence>
<feature type="transmembrane region" description="Helical" evidence="2">
    <location>
        <begin position="666"/>
        <end position="684"/>
    </location>
</feature>
<dbReference type="Gene3D" id="3.40.50.880">
    <property type="match status" value="1"/>
</dbReference>
<keyword evidence="2" id="KW-0472">Membrane</keyword>
<evidence type="ECO:0000313" key="4">
    <source>
        <dbReference type="Proteomes" id="UP001208938"/>
    </source>
</evidence>